<feature type="compositionally biased region" description="Basic and acidic residues" evidence="6">
    <location>
        <begin position="10"/>
        <end position="55"/>
    </location>
</feature>
<dbReference type="SUPFAM" id="SSF47769">
    <property type="entry name" value="SAM/Pointed domain"/>
    <property type="match status" value="1"/>
</dbReference>
<comment type="caution">
    <text evidence="8">The sequence shown here is derived from an EMBL/GenBank/DDBJ whole genome shotgun (WGS) entry which is preliminary data.</text>
</comment>
<proteinExistence type="predicted"/>
<keyword evidence="2" id="KW-0678">Repressor</keyword>
<evidence type="ECO:0000256" key="4">
    <source>
        <dbReference type="ARBA" id="ARBA00023242"/>
    </source>
</evidence>
<feature type="region of interest" description="Disordered" evidence="6">
    <location>
        <begin position="518"/>
        <end position="587"/>
    </location>
</feature>
<dbReference type="Gene3D" id="2.30.30.140">
    <property type="match status" value="2"/>
</dbReference>
<dbReference type="InterPro" id="IPR050548">
    <property type="entry name" value="PcG_chromatin_remod_factors"/>
</dbReference>
<dbReference type="GO" id="GO:0003682">
    <property type="term" value="F:chromatin binding"/>
    <property type="evidence" value="ECO:0007669"/>
    <property type="project" value="TreeGrafter"/>
</dbReference>
<evidence type="ECO:0000256" key="2">
    <source>
        <dbReference type="ARBA" id="ARBA00022491"/>
    </source>
</evidence>
<evidence type="ECO:0000256" key="1">
    <source>
        <dbReference type="ARBA" id="ARBA00004123"/>
    </source>
</evidence>
<dbReference type="Gene3D" id="1.10.150.50">
    <property type="entry name" value="Transcription Factor, Ets-1"/>
    <property type="match status" value="1"/>
</dbReference>
<evidence type="ECO:0000259" key="7">
    <source>
        <dbReference type="SMART" id="SM00454"/>
    </source>
</evidence>
<dbReference type="SMART" id="SM00561">
    <property type="entry name" value="MBT"/>
    <property type="match status" value="2"/>
</dbReference>
<evidence type="ECO:0000313" key="8">
    <source>
        <dbReference type="EMBL" id="CAJ0597148.1"/>
    </source>
</evidence>
<dbReference type="EMBL" id="CATQJL010000223">
    <property type="protein sequence ID" value="CAJ0597148.1"/>
    <property type="molecule type" value="Genomic_DNA"/>
</dbReference>
<reference evidence="8" key="1">
    <citation type="submission" date="2023-07" db="EMBL/GenBank/DDBJ databases">
        <authorList>
            <consortium name="CYATHOMIX"/>
        </authorList>
    </citation>
    <scope>NUCLEOTIDE SEQUENCE</scope>
    <source>
        <strain evidence="8">N/A</strain>
    </source>
</reference>
<dbReference type="AlphaFoldDB" id="A0AA36GRX0"/>
<dbReference type="Gene3D" id="3.90.1150.190">
    <property type="entry name" value="SLED domain"/>
    <property type="match status" value="1"/>
</dbReference>
<feature type="repeat" description="MBT" evidence="5">
    <location>
        <begin position="198"/>
        <end position="308"/>
    </location>
</feature>
<feature type="repeat" description="MBT" evidence="5">
    <location>
        <begin position="88"/>
        <end position="190"/>
    </location>
</feature>
<dbReference type="GO" id="GO:0042393">
    <property type="term" value="F:histone binding"/>
    <property type="evidence" value="ECO:0007669"/>
    <property type="project" value="TreeGrafter"/>
</dbReference>
<feature type="domain" description="SAM" evidence="7">
    <location>
        <begin position="741"/>
        <end position="807"/>
    </location>
</feature>
<feature type="compositionally biased region" description="Low complexity" evidence="6">
    <location>
        <begin position="563"/>
        <end position="581"/>
    </location>
</feature>
<dbReference type="Pfam" id="PF02820">
    <property type="entry name" value="MBT"/>
    <property type="match status" value="2"/>
</dbReference>
<accession>A0AA36GRX0</accession>
<comment type="subcellular location">
    <subcellularLocation>
        <location evidence="1">Nucleus</location>
    </subcellularLocation>
</comment>
<dbReference type="SUPFAM" id="SSF63748">
    <property type="entry name" value="Tudor/PWWP/MBT"/>
    <property type="match status" value="2"/>
</dbReference>
<dbReference type="InterPro" id="IPR004092">
    <property type="entry name" value="Mbt"/>
</dbReference>
<organism evidence="8 9">
    <name type="scientific">Cylicocyclus nassatus</name>
    <name type="common">Nematode worm</name>
    <dbReference type="NCBI Taxonomy" id="53992"/>
    <lineage>
        <taxon>Eukaryota</taxon>
        <taxon>Metazoa</taxon>
        <taxon>Ecdysozoa</taxon>
        <taxon>Nematoda</taxon>
        <taxon>Chromadorea</taxon>
        <taxon>Rhabditida</taxon>
        <taxon>Rhabditina</taxon>
        <taxon>Rhabditomorpha</taxon>
        <taxon>Strongyloidea</taxon>
        <taxon>Strongylidae</taxon>
        <taxon>Cylicocyclus</taxon>
    </lineage>
</organism>
<keyword evidence="3" id="KW-0677">Repeat</keyword>
<feature type="region of interest" description="Disordered" evidence="6">
    <location>
        <begin position="462"/>
        <end position="497"/>
    </location>
</feature>
<feature type="region of interest" description="Disordered" evidence="6">
    <location>
        <begin position="302"/>
        <end position="432"/>
    </location>
</feature>
<feature type="compositionally biased region" description="Low complexity" evidence="6">
    <location>
        <begin position="307"/>
        <end position="319"/>
    </location>
</feature>
<dbReference type="InterPro" id="IPR021987">
    <property type="entry name" value="SLED"/>
</dbReference>
<dbReference type="InterPro" id="IPR001660">
    <property type="entry name" value="SAM"/>
</dbReference>
<dbReference type="SMART" id="SM00454">
    <property type="entry name" value="SAM"/>
    <property type="match status" value="1"/>
</dbReference>
<feature type="compositionally biased region" description="Low complexity" evidence="6">
    <location>
        <begin position="398"/>
        <end position="415"/>
    </location>
</feature>
<gene>
    <name evidence="8" type="ORF">CYNAS_LOCUS9131</name>
</gene>
<dbReference type="PROSITE" id="PS51079">
    <property type="entry name" value="MBT"/>
    <property type="match status" value="2"/>
</dbReference>
<name>A0AA36GRX0_CYLNA</name>
<evidence type="ECO:0000313" key="9">
    <source>
        <dbReference type="Proteomes" id="UP001176961"/>
    </source>
</evidence>
<dbReference type="PANTHER" id="PTHR12247:SF131">
    <property type="entry name" value="LD05287P"/>
    <property type="match status" value="1"/>
</dbReference>
<dbReference type="InterPro" id="IPR038348">
    <property type="entry name" value="SLED_sf"/>
</dbReference>
<dbReference type="Proteomes" id="UP001176961">
    <property type="component" value="Unassembled WGS sequence"/>
</dbReference>
<dbReference type="PANTHER" id="PTHR12247">
    <property type="entry name" value="POLYCOMB GROUP PROTEIN"/>
    <property type="match status" value="1"/>
</dbReference>
<sequence>MADAVPEAEEFGHDVPMDPVMERESSEHSEELELGDIHEHEVHPDDASAGEHQEEISGNEEPGPAEPSHPAPEAEPVVEPPPAPPSTFDWDAYLKEQNAEAAPRECFFQPETPPENKFQIGKKLMIADPRGPTGTSAMFCLGTVVNVYKLWLCVRLEGLDNSHEKWIFCDDESIQPIGETAEDQMKLNPPIGFIHHHGTFPKFLEQHLKPDEETGESMLCPPQWFRPISENLRPPKNLFKVGQKVEAIDQRSFNGKTSPATIVDATKTQIQIHFDGWNNGYDIKEPYTTRYVLPVGWSQSNGVEICPPKTGGKSKTTPTAARHSASADQKAKVQRPSVSKPTHRTYPTHHQPSSSKHIIRLSDMHVNPLQSIRRGRSNKRPSSLKAGMATPPLKKSVEGSSLRSSSSSSTGTNSSARLAFEKTTPILSTDRMRGLQHQQERTEASVENKVKDLLKNAQVEQQRLAKQLSQPPSSYLSSALKPVRASQSLPGSRMMGRVSNSPYVQVKNEAEEVVSSTTTSIDTTHSGLRPLVSRPSSSQTTRDLAKVVGQIRPKVDLEERRASSTSSTSTATPQSHSPAPAVGAQQRSHDILLLTKDEIPLQERIMTVFVNYSCRLGPFLDPIMVAGIRRQFGPFATHHALREAVQQLLNCSKDDALVLNLVQPAAVTQILSVTAHCGGHPRSRFIPCVKSSADAWTYIKQLLKKMKVCENFYSSSPDPCTACSPGNDMSVELVVASSPPMKQWTIDKVASELRKLLDEAVVAKFIEQQIDGRSLGLLTTELLMSHMGLALGPALKVIDFVSSIKKAQEYQRSAVDQKCTKAETA</sequence>
<feature type="compositionally biased region" description="Basic and acidic residues" evidence="6">
    <location>
        <begin position="553"/>
        <end position="562"/>
    </location>
</feature>
<protein>
    <recommendedName>
        <fullName evidence="7">SAM domain-containing protein</fullName>
    </recommendedName>
</protein>
<evidence type="ECO:0000256" key="6">
    <source>
        <dbReference type="SAM" id="MobiDB-lite"/>
    </source>
</evidence>
<dbReference type="InterPro" id="IPR013761">
    <property type="entry name" value="SAM/pointed_sf"/>
</dbReference>
<feature type="compositionally biased region" description="Low complexity" evidence="6">
    <location>
        <begin position="467"/>
        <end position="478"/>
    </location>
</feature>
<evidence type="ECO:0000256" key="5">
    <source>
        <dbReference type="PROSITE-ProRule" id="PRU00459"/>
    </source>
</evidence>
<keyword evidence="4" id="KW-0539">Nucleus</keyword>
<evidence type="ECO:0000256" key="3">
    <source>
        <dbReference type="ARBA" id="ARBA00022737"/>
    </source>
</evidence>
<feature type="region of interest" description="Disordered" evidence="6">
    <location>
        <begin position="1"/>
        <end position="89"/>
    </location>
</feature>
<keyword evidence="9" id="KW-1185">Reference proteome</keyword>
<dbReference type="GO" id="GO:0045892">
    <property type="term" value="P:negative regulation of DNA-templated transcription"/>
    <property type="evidence" value="ECO:0007669"/>
    <property type="project" value="TreeGrafter"/>
</dbReference>
<dbReference type="GO" id="GO:0005634">
    <property type="term" value="C:nucleus"/>
    <property type="evidence" value="ECO:0007669"/>
    <property type="project" value="UniProtKB-SubCell"/>
</dbReference>
<dbReference type="Pfam" id="PF12140">
    <property type="entry name" value="SLED"/>
    <property type="match status" value="1"/>
</dbReference>